<dbReference type="InterPro" id="IPR048682">
    <property type="entry name" value="COG4"/>
</dbReference>
<evidence type="ECO:0000256" key="7">
    <source>
        <dbReference type="ARBA" id="ARBA00023136"/>
    </source>
</evidence>
<dbReference type="PANTHER" id="PTHR24016:SF0">
    <property type="entry name" value="CONSERVED OLIGOMERIC GOLGI COMPLEX SUBUNIT 4"/>
    <property type="match status" value="1"/>
</dbReference>
<evidence type="ECO:0000256" key="5">
    <source>
        <dbReference type="ARBA" id="ARBA00022927"/>
    </source>
</evidence>
<comment type="subcellular location">
    <subcellularLocation>
        <location evidence="1">Golgi apparatus membrane</location>
        <topology evidence="1">Peripheral membrane protein</topology>
    </subcellularLocation>
</comment>
<feature type="domain" description="COG4 transport protein middle alpha-helical bundle" evidence="10">
    <location>
        <begin position="191"/>
        <end position="535"/>
    </location>
</feature>
<dbReference type="InterPro" id="IPR048684">
    <property type="entry name" value="COG4_C"/>
</dbReference>
<keyword evidence="6" id="KW-0333">Golgi apparatus</keyword>
<dbReference type="SMART" id="SM00762">
    <property type="entry name" value="Cog4"/>
    <property type="match status" value="1"/>
</dbReference>
<dbReference type="PANTHER" id="PTHR24016">
    <property type="entry name" value="CONSERVED OLIGOMERIC GOLGI COMPLEX SUBUNIT 4"/>
    <property type="match status" value="1"/>
</dbReference>
<organism evidence="11 12">
    <name type="scientific">Cladonia borealis</name>
    <dbReference type="NCBI Taxonomy" id="184061"/>
    <lineage>
        <taxon>Eukaryota</taxon>
        <taxon>Fungi</taxon>
        <taxon>Dikarya</taxon>
        <taxon>Ascomycota</taxon>
        <taxon>Pezizomycotina</taxon>
        <taxon>Lecanoromycetes</taxon>
        <taxon>OSLEUM clade</taxon>
        <taxon>Lecanoromycetidae</taxon>
        <taxon>Lecanorales</taxon>
        <taxon>Lecanorineae</taxon>
        <taxon>Cladoniaceae</taxon>
        <taxon>Cladonia</taxon>
    </lineage>
</organism>
<evidence type="ECO:0000256" key="2">
    <source>
        <dbReference type="ARBA" id="ARBA00009215"/>
    </source>
</evidence>
<evidence type="ECO:0000313" key="11">
    <source>
        <dbReference type="EMBL" id="KAK0515034.1"/>
    </source>
</evidence>
<evidence type="ECO:0000259" key="10">
    <source>
        <dbReference type="SMART" id="SM00762"/>
    </source>
</evidence>
<comment type="caution">
    <text evidence="11">The sequence shown here is derived from an EMBL/GenBank/DDBJ whole genome shotgun (WGS) entry which is preliminary data.</text>
</comment>
<dbReference type="InterPro" id="IPR013167">
    <property type="entry name" value="COG4_M"/>
</dbReference>
<protein>
    <recommendedName>
        <fullName evidence="3">Conserved oligomeric Golgi complex subunit 4</fullName>
    </recommendedName>
    <alternativeName>
        <fullName evidence="8">Component of oligomeric Golgi complex 4</fullName>
    </alternativeName>
</protein>
<name>A0AA39R7B8_9LECA</name>
<evidence type="ECO:0000256" key="1">
    <source>
        <dbReference type="ARBA" id="ARBA00004395"/>
    </source>
</evidence>
<dbReference type="Pfam" id="PF08318">
    <property type="entry name" value="COG4_m"/>
    <property type="match status" value="1"/>
</dbReference>
<dbReference type="InterPro" id="IPR048680">
    <property type="entry name" value="COG4_N"/>
</dbReference>
<keyword evidence="12" id="KW-1185">Reference proteome</keyword>
<dbReference type="AlphaFoldDB" id="A0AA39R7B8"/>
<evidence type="ECO:0000256" key="4">
    <source>
        <dbReference type="ARBA" id="ARBA00022448"/>
    </source>
</evidence>
<evidence type="ECO:0000256" key="8">
    <source>
        <dbReference type="ARBA" id="ARBA00031340"/>
    </source>
</evidence>
<feature type="region of interest" description="Disordered" evidence="9">
    <location>
        <begin position="353"/>
        <end position="377"/>
    </location>
</feature>
<dbReference type="Gene3D" id="1.20.58.1970">
    <property type="match status" value="1"/>
</dbReference>
<proteinExistence type="inferred from homology"/>
<evidence type="ECO:0000256" key="3">
    <source>
        <dbReference type="ARBA" id="ARBA00020975"/>
    </source>
</evidence>
<dbReference type="Pfam" id="PF20663">
    <property type="entry name" value="COG4_N"/>
    <property type="match status" value="1"/>
</dbReference>
<accession>A0AA39R7B8</accession>
<keyword evidence="4" id="KW-0813">Transport</keyword>
<dbReference type="GO" id="GO:0015031">
    <property type="term" value="P:protein transport"/>
    <property type="evidence" value="ECO:0007669"/>
    <property type="project" value="UniProtKB-KW"/>
</dbReference>
<evidence type="ECO:0000256" key="9">
    <source>
        <dbReference type="SAM" id="MobiDB-lite"/>
    </source>
</evidence>
<evidence type="ECO:0000313" key="12">
    <source>
        <dbReference type="Proteomes" id="UP001166286"/>
    </source>
</evidence>
<gene>
    <name evidence="11" type="ORF">JMJ35_002413</name>
</gene>
<evidence type="ECO:0000256" key="6">
    <source>
        <dbReference type="ARBA" id="ARBA00023034"/>
    </source>
</evidence>
<keyword evidence="5" id="KW-0653">Protein transport</keyword>
<dbReference type="Pfam" id="PF20662">
    <property type="entry name" value="COG4_C"/>
    <property type="match status" value="1"/>
</dbReference>
<dbReference type="GO" id="GO:0000139">
    <property type="term" value="C:Golgi membrane"/>
    <property type="evidence" value="ECO:0007669"/>
    <property type="project" value="UniProtKB-SubCell"/>
</dbReference>
<dbReference type="EMBL" id="JAFEKC020000004">
    <property type="protein sequence ID" value="KAK0515034.1"/>
    <property type="molecule type" value="Genomic_DNA"/>
</dbReference>
<reference evidence="11" key="1">
    <citation type="submission" date="2023-03" db="EMBL/GenBank/DDBJ databases">
        <title>Complete genome of Cladonia borealis.</title>
        <authorList>
            <person name="Park H."/>
        </authorList>
    </citation>
    <scope>NUCLEOTIDE SEQUENCE</scope>
    <source>
        <strain evidence="11">ANT050790</strain>
    </source>
</reference>
<keyword evidence="7" id="KW-0472">Membrane</keyword>
<comment type="similarity">
    <text evidence="2">Belongs to the COG4 family.</text>
</comment>
<sequence>MTDLQGGSMNGFAHHVRSGLGQDAALTDPSIYTVSSIADIKQSLVQLSSQEALVTSRLDDLIASQRDLTRELARLDILRAQIGSQAVATRSISNGILSNAASTATRISSAVKQLDLEQARVRSTLDVVEQVAELKTCVLGVTGSMGAPQDWETAAGYLNRAFRIPREIINGSFAEEIVPTAEVPDPPVVTLENAAESLRGLFLREFEKAAQEGNGGKVTRFFKLFPLIGKPEVGLDVYGRYVCQGVASRARANLNAGTGGNQRKEGFFYANALTKLFEHIAQIIEHHGGLVERHYGAGRMVKVIERLQLEADVQGGIVLDTWGDERSIDRKLTDIRSYAFTFLVQSFLPQQATRSGTPRAGSPATKGSTAEAQAREDESIDMREVDGILSESAVMLGRWALYSRFIADKCKEPSEDETRELIIPPLLENSSLRRKVTDRLITPFNVMTTFFIRRSVEKAFQLDEQPSDLSLNPKQSIPSDPPYITSAVDDVMYIVNQVVERSLATSQKAVILSVIPTLARVLGSDFIGMIQRKMRDESYPKATIQGAPPPEQTIIAFLVLMNNLDVATDYVKRIVQSRVEINSGTGSANNSGSTLSGSLASIFPLEHDAVIVANSLKSLQSTFEGKTSELISDGVIVLFKNVVKPRLRPVLADAFRDTDYQMTQQELEDLSREVEAEGGEGISPDNAVQYHFQRGWDVLTKPIIRILTERNYDRLLGAIISYLSEVLEKRIWSYYERLDDLGAVRLERDIASVVSIVVRGGRYGLRDAFARCTQICLVMNMETDEWEELDATSTESRDDGIDWKIDHDERTRARGMVRNRSRR</sequence>
<dbReference type="Proteomes" id="UP001166286">
    <property type="component" value="Unassembled WGS sequence"/>
</dbReference>